<dbReference type="GO" id="GO:0008168">
    <property type="term" value="F:methyltransferase activity"/>
    <property type="evidence" value="ECO:0007669"/>
    <property type="project" value="UniProtKB-KW"/>
</dbReference>
<evidence type="ECO:0000313" key="3">
    <source>
        <dbReference type="Proteomes" id="UP000740727"/>
    </source>
</evidence>
<dbReference type="Pfam" id="PF08484">
    <property type="entry name" value="Methyltransf_14"/>
    <property type="match status" value="1"/>
</dbReference>
<keyword evidence="2" id="KW-0808">Transferase</keyword>
<dbReference type="Proteomes" id="UP000740727">
    <property type="component" value="Unassembled WGS sequence"/>
</dbReference>
<feature type="domain" description="C-methyltransferase" evidence="1">
    <location>
        <begin position="239"/>
        <end position="389"/>
    </location>
</feature>
<dbReference type="PANTHER" id="PTHR43861">
    <property type="entry name" value="TRANS-ACONITATE 2-METHYLTRANSFERASE-RELATED"/>
    <property type="match status" value="1"/>
</dbReference>
<dbReference type="Gene3D" id="3.40.50.720">
    <property type="entry name" value="NAD(P)-binding Rossmann-like Domain"/>
    <property type="match status" value="1"/>
</dbReference>
<sequence length="417" mass="46051">SSNLDLALKLRDTPFGDRYLPAGKGAVNANLIPLEVLQCLDCNGFQTSVVVDVEGMYEHYLSRPGAVNKVLSGAYRKYAEHLNSLLHLNSKDLVVEVGSNDGLFASLYAEKGVRCLGVDPAQNLSAVALGRGVKTISKFFGSSVAKDITDEYGKAKLIVANFMVANVTDLDDFMIGINALLATDGIFAMETNYVLDVVDNMQLEVINHEHISYFSVVSLSRFLEKHGLEIFRAQRVPSKSGSLRCYIQHRGSNYELERSVSEAKSYEIDYGVFLPSVWKPMEFAIDHVRSAAGKYFEPKVADGIVGYGSSIGATTLIYSLGIGHYLKALIDDDPYRQGLESPGFAIPTVSKDYIFFESRRANYCVVLAPRYVSQIISNNQDACDAGVIFSRIWPVLEEVPYKTWRGEPGTKSFEKPV</sequence>
<dbReference type="InterPro" id="IPR013691">
    <property type="entry name" value="MeTrfase_14"/>
</dbReference>
<accession>A0A965GDE9</accession>
<comment type="caution">
    <text evidence="2">The sequence shown here is derived from an EMBL/GenBank/DDBJ whole genome shotgun (WGS) entry which is preliminary data.</text>
</comment>
<organism evidence="2 3">
    <name type="scientific">Candidatus Fonsibacter lacus</name>
    <dbReference type="NCBI Taxonomy" id="2576439"/>
    <lineage>
        <taxon>Bacteria</taxon>
        <taxon>Pseudomonadati</taxon>
        <taxon>Pseudomonadota</taxon>
        <taxon>Alphaproteobacteria</taxon>
        <taxon>Candidatus Pelagibacterales</taxon>
        <taxon>Candidatus Pelagibacterales incertae sedis</taxon>
        <taxon>Candidatus Fonsibacter</taxon>
    </lineage>
</organism>
<feature type="non-terminal residue" evidence="2">
    <location>
        <position position="1"/>
    </location>
</feature>
<dbReference type="GO" id="GO:0032259">
    <property type="term" value="P:methylation"/>
    <property type="evidence" value="ECO:0007669"/>
    <property type="project" value="UniProtKB-KW"/>
</dbReference>
<dbReference type="EMBL" id="RFXN01000156">
    <property type="protein sequence ID" value="NBR94471.1"/>
    <property type="molecule type" value="Genomic_DNA"/>
</dbReference>
<proteinExistence type="predicted"/>
<dbReference type="Gene3D" id="3.40.50.150">
    <property type="entry name" value="Vaccinia Virus protein VP39"/>
    <property type="match status" value="1"/>
</dbReference>
<dbReference type="AlphaFoldDB" id="A0A965GDE9"/>
<dbReference type="SUPFAM" id="SSF53335">
    <property type="entry name" value="S-adenosyl-L-methionine-dependent methyltransferases"/>
    <property type="match status" value="1"/>
</dbReference>
<reference evidence="2" key="1">
    <citation type="submission" date="2018-10" db="EMBL/GenBank/DDBJ databases">
        <title>Iterative Subtractive Binning of Freshwater Chronoseries Metagenomes Recovers Nearly Complete Genomes from over Four Hundred Novel Species.</title>
        <authorList>
            <person name="Rodriguez-R L.M."/>
            <person name="Tsementzi D."/>
            <person name="Luo C."/>
            <person name="Konstantinidis K.T."/>
        </authorList>
    </citation>
    <scope>NUCLEOTIDE SEQUENCE</scope>
    <source>
        <strain evidence="2">WB5_2A_028</strain>
    </source>
</reference>
<evidence type="ECO:0000259" key="1">
    <source>
        <dbReference type="Pfam" id="PF08484"/>
    </source>
</evidence>
<dbReference type="Pfam" id="PF13489">
    <property type="entry name" value="Methyltransf_23"/>
    <property type="match status" value="1"/>
</dbReference>
<evidence type="ECO:0000313" key="2">
    <source>
        <dbReference type="EMBL" id="NBR94471.1"/>
    </source>
</evidence>
<name>A0A965GDE9_9PROT</name>
<dbReference type="InterPro" id="IPR029063">
    <property type="entry name" value="SAM-dependent_MTases_sf"/>
</dbReference>
<protein>
    <submittedName>
        <fullName evidence="2">Methyltransferase domain-containing protein</fullName>
    </submittedName>
</protein>
<keyword evidence="2" id="KW-0489">Methyltransferase</keyword>
<dbReference type="PANTHER" id="PTHR43861:SF5">
    <property type="entry name" value="BLL5978 PROTEIN"/>
    <property type="match status" value="1"/>
</dbReference>
<gene>
    <name evidence="2" type="ORF">EBT44_06585</name>
</gene>